<organism evidence="8 9">
    <name type="scientific">Moorena producens (strain JHB)</name>
    <dbReference type="NCBI Taxonomy" id="1454205"/>
    <lineage>
        <taxon>Bacteria</taxon>
        <taxon>Bacillati</taxon>
        <taxon>Cyanobacteriota</taxon>
        <taxon>Cyanophyceae</taxon>
        <taxon>Coleofasciculales</taxon>
        <taxon>Coleofasciculaceae</taxon>
        <taxon>Moorena</taxon>
    </lineage>
</organism>
<keyword evidence="5 7" id="KW-1133">Transmembrane helix</keyword>
<comment type="subcellular location">
    <subcellularLocation>
        <location evidence="1">Cell membrane</location>
        <topology evidence="1">Multi-pass membrane protein</topology>
    </subcellularLocation>
</comment>
<dbReference type="Pfam" id="PF07690">
    <property type="entry name" value="MFS_1"/>
    <property type="match status" value="1"/>
</dbReference>
<dbReference type="PANTHER" id="PTHR43266">
    <property type="entry name" value="MACROLIDE-EFFLUX PROTEIN"/>
    <property type="match status" value="1"/>
</dbReference>
<keyword evidence="2" id="KW-0813">Transport</keyword>
<evidence type="ECO:0000256" key="4">
    <source>
        <dbReference type="ARBA" id="ARBA00022692"/>
    </source>
</evidence>
<dbReference type="GO" id="GO:0005886">
    <property type="term" value="C:plasma membrane"/>
    <property type="evidence" value="ECO:0007669"/>
    <property type="project" value="UniProtKB-SubCell"/>
</dbReference>
<feature type="transmembrane region" description="Helical" evidence="7">
    <location>
        <begin position="102"/>
        <end position="124"/>
    </location>
</feature>
<gene>
    <name evidence="8" type="ORF">BJP36_16455</name>
</gene>
<feature type="transmembrane region" description="Helical" evidence="7">
    <location>
        <begin position="375"/>
        <end position="393"/>
    </location>
</feature>
<feature type="transmembrane region" description="Helical" evidence="7">
    <location>
        <begin position="169"/>
        <end position="192"/>
    </location>
</feature>
<dbReference type="Proteomes" id="UP000176944">
    <property type="component" value="Chromosome"/>
</dbReference>
<evidence type="ECO:0000256" key="1">
    <source>
        <dbReference type="ARBA" id="ARBA00004651"/>
    </source>
</evidence>
<dbReference type="AlphaFoldDB" id="A0A1D9G0V5"/>
<evidence type="ECO:0000313" key="9">
    <source>
        <dbReference type="Proteomes" id="UP000176944"/>
    </source>
</evidence>
<sequence length="483" mass="53062">MDVFLVFLFTIENRQTIMNNISSEQSSFLKVIQDMRLFLFIWGGQLFAATGSAITRFSMNVWVYEYTESAIQFALISVFATVPFVLLAPVVGIVTDRWKRRWIMVISDLSATLGIFSLGLLVLYGQLEPWHVYVFNALEATCAAFQTTALFASISLLVSKQNRGRANGLMSFLSGMARVLGPLLGAVFLDWIHVQGVLFLQLVCLVIGILPLLVITFPNLKIEDKTTESSYIADMFFGLKYLMAYPGLVGVMLISSFTFLQMGSINVITTPLVITVASHDILGRILSCFGAGTIIGSLAIGFWGGPKLYMRVIYACMLVNGILLVFAGWSSSLVIFTISITLFTLIRPVLYTFCQTILQNKVDLNIQGRVFSLKSALDAIAVPAGFLMVGPLAEKVFEPLMISDSLWANRIGTFIGTGVGRGMGLLLILLGSMSLLITLLASWYPRLRLLETELPDAVDSLEDYPIESGVDESTSMDNASLAN</sequence>
<feature type="transmembrane region" description="Helical" evidence="7">
    <location>
        <begin position="198"/>
        <end position="220"/>
    </location>
</feature>
<reference evidence="9" key="1">
    <citation type="submission" date="2016-10" db="EMBL/GenBank/DDBJ databases">
        <title>Comparative genomics uncovers the prolific and rare metabolic potential of the cyanobacterial genus Moorea.</title>
        <authorList>
            <person name="Leao T."/>
            <person name="Castelao G."/>
            <person name="Korobeynikov A."/>
            <person name="Monroe E.A."/>
            <person name="Podell S."/>
            <person name="Glukhov E."/>
            <person name="Allen E."/>
            <person name="Gerwick W.H."/>
            <person name="Gerwick L."/>
        </authorList>
    </citation>
    <scope>NUCLEOTIDE SEQUENCE [LARGE SCALE GENOMIC DNA]</scope>
    <source>
        <strain evidence="9">JHB</strain>
    </source>
</reference>
<feature type="transmembrane region" description="Helical" evidence="7">
    <location>
        <begin position="71"/>
        <end position="95"/>
    </location>
</feature>
<feature type="transmembrane region" description="Helical" evidence="7">
    <location>
        <begin position="308"/>
        <end position="327"/>
    </location>
</feature>
<dbReference type="EMBL" id="CP017708">
    <property type="protein sequence ID" value="AOY81257.1"/>
    <property type="molecule type" value="Genomic_DNA"/>
</dbReference>
<feature type="transmembrane region" description="Helical" evidence="7">
    <location>
        <begin position="281"/>
        <end position="301"/>
    </location>
</feature>
<evidence type="ECO:0000256" key="7">
    <source>
        <dbReference type="SAM" id="Phobius"/>
    </source>
</evidence>
<feature type="transmembrane region" description="Helical" evidence="7">
    <location>
        <begin position="130"/>
        <end position="157"/>
    </location>
</feature>
<dbReference type="InterPro" id="IPR036259">
    <property type="entry name" value="MFS_trans_sf"/>
</dbReference>
<keyword evidence="4 7" id="KW-0812">Transmembrane</keyword>
<keyword evidence="6 7" id="KW-0472">Membrane</keyword>
<feature type="transmembrane region" description="Helical" evidence="7">
    <location>
        <begin position="37"/>
        <end position="59"/>
    </location>
</feature>
<proteinExistence type="predicted"/>
<dbReference type="PANTHER" id="PTHR43266:SF2">
    <property type="entry name" value="MAJOR FACILITATOR SUPERFAMILY (MFS) PROFILE DOMAIN-CONTAINING PROTEIN"/>
    <property type="match status" value="1"/>
</dbReference>
<evidence type="ECO:0000256" key="2">
    <source>
        <dbReference type="ARBA" id="ARBA00022448"/>
    </source>
</evidence>
<accession>A0A1D9G0V5</accession>
<dbReference type="Gene3D" id="1.20.1250.20">
    <property type="entry name" value="MFS general substrate transporter like domains"/>
    <property type="match status" value="1"/>
</dbReference>
<dbReference type="CDD" id="cd06173">
    <property type="entry name" value="MFS_MefA_like"/>
    <property type="match status" value="1"/>
</dbReference>
<feature type="transmembrane region" description="Helical" evidence="7">
    <location>
        <begin position="423"/>
        <end position="444"/>
    </location>
</feature>
<feature type="transmembrane region" description="Helical" evidence="7">
    <location>
        <begin position="241"/>
        <end position="261"/>
    </location>
</feature>
<evidence type="ECO:0000256" key="5">
    <source>
        <dbReference type="ARBA" id="ARBA00022989"/>
    </source>
</evidence>
<dbReference type="SUPFAM" id="SSF103473">
    <property type="entry name" value="MFS general substrate transporter"/>
    <property type="match status" value="1"/>
</dbReference>
<dbReference type="InterPro" id="IPR011701">
    <property type="entry name" value="MFS"/>
</dbReference>
<evidence type="ECO:0000256" key="3">
    <source>
        <dbReference type="ARBA" id="ARBA00022475"/>
    </source>
</evidence>
<protein>
    <submittedName>
        <fullName evidence="8">MFS transporter</fullName>
    </submittedName>
</protein>
<dbReference type="GO" id="GO:0022857">
    <property type="term" value="F:transmembrane transporter activity"/>
    <property type="evidence" value="ECO:0007669"/>
    <property type="project" value="InterPro"/>
</dbReference>
<name>A0A1D9G0V5_MOOP1</name>
<feature type="transmembrane region" description="Helical" evidence="7">
    <location>
        <begin position="333"/>
        <end position="354"/>
    </location>
</feature>
<evidence type="ECO:0000256" key="6">
    <source>
        <dbReference type="ARBA" id="ARBA00023136"/>
    </source>
</evidence>
<evidence type="ECO:0000313" key="8">
    <source>
        <dbReference type="EMBL" id="AOY81257.1"/>
    </source>
</evidence>
<keyword evidence="3" id="KW-1003">Cell membrane</keyword>